<dbReference type="GO" id="GO:0015768">
    <property type="term" value="P:maltose transport"/>
    <property type="evidence" value="ECO:0007669"/>
    <property type="project" value="TreeGrafter"/>
</dbReference>
<proteinExistence type="inferred from homology"/>
<feature type="signal peptide" evidence="4">
    <location>
        <begin position="1"/>
        <end position="25"/>
    </location>
</feature>
<dbReference type="Gene3D" id="3.40.190.10">
    <property type="entry name" value="Periplasmic binding protein-like II"/>
    <property type="match status" value="2"/>
</dbReference>
<dbReference type="InterPro" id="IPR006059">
    <property type="entry name" value="SBP"/>
</dbReference>
<name>A0A1K1RU10_9PSEU</name>
<sequence length="424" mass="45190">MNTSTRRLAAAAAAALIVLAVPACGSGGDDPAAQNRTGRGPITFVQGKDNTGDVKNIVAKWNTRHPDQPVTLKEQTDNADQQHDDLVQHFKSQDAGYDVVTVDVVWTAEFAAQGWLQPLEGDFAIDTRDLLKAAVAAATYQGKLYAAPATSDGGMLYYRSDLVPKPPATWDELRADCDIAKVHGMACYAGQFAKYEGLTVNAAEAIHAAGGQIVGADGKTAAVDSPEAKRGLGFLADAYRRGDIPKEAVTYQEEQGRQAFEDGKLLFLRNWSYVYNLATEDGASKVKGKFAVAPEPGPTGIGTSTLGGHNLGVNVYSAHKATAIDFMRFMETPEIQRQVLVNESNAPVLASLYADPQLLADPKLGYLKTLGESLNSARSRPVTPFYPAVTKAIQDNAYAAIKGDKSVDQALHDMQAAINSADGS</sequence>
<dbReference type="SUPFAM" id="SSF53850">
    <property type="entry name" value="Periplasmic binding protein-like II"/>
    <property type="match status" value="1"/>
</dbReference>
<evidence type="ECO:0000313" key="5">
    <source>
        <dbReference type="EMBL" id="SFW75223.1"/>
    </source>
</evidence>
<protein>
    <submittedName>
        <fullName evidence="5">Carbohydrate ABC transporter substrate-binding protein, CUT1 family</fullName>
    </submittedName>
</protein>
<dbReference type="AlphaFoldDB" id="A0A1K1RU10"/>
<comment type="similarity">
    <text evidence="1">Belongs to the bacterial solute-binding protein 1 family.</text>
</comment>
<keyword evidence="3 4" id="KW-0732">Signal</keyword>
<feature type="chain" id="PRO_5012453463" evidence="4">
    <location>
        <begin position="26"/>
        <end position="424"/>
    </location>
</feature>
<dbReference type="Proteomes" id="UP000182740">
    <property type="component" value="Unassembled WGS sequence"/>
</dbReference>
<dbReference type="Pfam" id="PF01547">
    <property type="entry name" value="SBP_bac_1"/>
    <property type="match status" value="1"/>
</dbReference>
<accession>A0A1K1RU10</accession>
<evidence type="ECO:0000313" key="6">
    <source>
        <dbReference type="Proteomes" id="UP000182740"/>
    </source>
</evidence>
<dbReference type="RefSeq" id="WP_072477634.1">
    <property type="nucleotide sequence ID" value="NZ_FPJG01000006.1"/>
</dbReference>
<evidence type="ECO:0000256" key="2">
    <source>
        <dbReference type="ARBA" id="ARBA00022448"/>
    </source>
</evidence>
<evidence type="ECO:0000256" key="4">
    <source>
        <dbReference type="SAM" id="SignalP"/>
    </source>
</evidence>
<dbReference type="EMBL" id="FPJG01000006">
    <property type="protein sequence ID" value="SFW75223.1"/>
    <property type="molecule type" value="Genomic_DNA"/>
</dbReference>
<evidence type="ECO:0000256" key="1">
    <source>
        <dbReference type="ARBA" id="ARBA00008520"/>
    </source>
</evidence>
<organism evidence="5 6">
    <name type="scientific">Amycolatopsis australiensis</name>
    <dbReference type="NCBI Taxonomy" id="546364"/>
    <lineage>
        <taxon>Bacteria</taxon>
        <taxon>Bacillati</taxon>
        <taxon>Actinomycetota</taxon>
        <taxon>Actinomycetes</taxon>
        <taxon>Pseudonocardiales</taxon>
        <taxon>Pseudonocardiaceae</taxon>
        <taxon>Amycolatopsis</taxon>
    </lineage>
</organism>
<keyword evidence="2" id="KW-0813">Transport</keyword>
<dbReference type="PANTHER" id="PTHR30061">
    <property type="entry name" value="MALTOSE-BINDING PERIPLASMIC PROTEIN"/>
    <property type="match status" value="1"/>
</dbReference>
<reference evidence="6" key="1">
    <citation type="submission" date="2016-11" db="EMBL/GenBank/DDBJ databases">
        <authorList>
            <person name="Varghese N."/>
            <person name="Submissions S."/>
        </authorList>
    </citation>
    <scope>NUCLEOTIDE SEQUENCE [LARGE SCALE GENOMIC DNA]</scope>
    <source>
        <strain evidence="6">DSM 44671</strain>
    </source>
</reference>
<dbReference type="CDD" id="cd14750">
    <property type="entry name" value="PBP2_TMBP"/>
    <property type="match status" value="1"/>
</dbReference>
<evidence type="ECO:0000256" key="3">
    <source>
        <dbReference type="ARBA" id="ARBA00022729"/>
    </source>
</evidence>
<dbReference type="STRING" id="546364.SAMN04489730_3904"/>
<gene>
    <name evidence="5" type="ORF">SAMN04489730_3904</name>
</gene>
<dbReference type="GO" id="GO:1901982">
    <property type="term" value="F:maltose binding"/>
    <property type="evidence" value="ECO:0007669"/>
    <property type="project" value="TreeGrafter"/>
</dbReference>
<dbReference type="PANTHER" id="PTHR30061:SF50">
    <property type="entry name" value="MALTOSE_MALTODEXTRIN-BINDING PERIPLASMIC PROTEIN"/>
    <property type="match status" value="1"/>
</dbReference>
<dbReference type="GO" id="GO:0042956">
    <property type="term" value="P:maltodextrin transmembrane transport"/>
    <property type="evidence" value="ECO:0007669"/>
    <property type="project" value="TreeGrafter"/>
</dbReference>
<dbReference type="GO" id="GO:0055052">
    <property type="term" value="C:ATP-binding cassette (ABC) transporter complex, substrate-binding subunit-containing"/>
    <property type="evidence" value="ECO:0007669"/>
    <property type="project" value="TreeGrafter"/>
</dbReference>
<keyword evidence="6" id="KW-1185">Reference proteome</keyword>